<gene>
    <name evidence="1" type="ORF">FSB_LOCUS34984</name>
</gene>
<dbReference type="PANTHER" id="PTHR34222">
    <property type="entry name" value="GAG_PRE-INTEGRS DOMAIN-CONTAINING PROTEIN"/>
    <property type="match status" value="1"/>
</dbReference>
<proteinExistence type="predicted"/>
<accession>A0A2N9H4Y0</accession>
<evidence type="ECO:0000313" key="1">
    <source>
        <dbReference type="EMBL" id="SPD07102.1"/>
    </source>
</evidence>
<dbReference type="EMBL" id="OIVN01002873">
    <property type="protein sequence ID" value="SPD07102.1"/>
    <property type="molecule type" value="Genomic_DNA"/>
</dbReference>
<name>A0A2N9H4Y0_FAGSY</name>
<reference evidence="1" key="1">
    <citation type="submission" date="2018-02" db="EMBL/GenBank/DDBJ databases">
        <authorList>
            <person name="Cohen D.B."/>
            <person name="Kent A.D."/>
        </authorList>
    </citation>
    <scope>NUCLEOTIDE SEQUENCE</scope>
</reference>
<protein>
    <submittedName>
        <fullName evidence="1">Uncharacterized protein</fullName>
    </submittedName>
</protein>
<organism evidence="1">
    <name type="scientific">Fagus sylvatica</name>
    <name type="common">Beechnut</name>
    <dbReference type="NCBI Taxonomy" id="28930"/>
    <lineage>
        <taxon>Eukaryota</taxon>
        <taxon>Viridiplantae</taxon>
        <taxon>Streptophyta</taxon>
        <taxon>Embryophyta</taxon>
        <taxon>Tracheophyta</taxon>
        <taxon>Spermatophyta</taxon>
        <taxon>Magnoliopsida</taxon>
        <taxon>eudicotyledons</taxon>
        <taxon>Gunneridae</taxon>
        <taxon>Pentapetalae</taxon>
        <taxon>rosids</taxon>
        <taxon>fabids</taxon>
        <taxon>Fagales</taxon>
        <taxon>Fagaceae</taxon>
        <taxon>Fagus</taxon>
    </lineage>
</organism>
<dbReference type="PANTHER" id="PTHR34222:SF100">
    <property type="entry name" value="CCHC-TYPE DOMAIN-CONTAINING PROTEIN"/>
    <property type="match status" value="1"/>
</dbReference>
<dbReference type="AlphaFoldDB" id="A0A2N9H4Y0"/>
<sequence>MNAAILRLSWRSYAATVISGIALPPPSEFRCARYRQGLNPSPKTHCLHQIFCSKPPIETPQPPLDRSSHAGLSGTKIAAIQRCTLRLKILPAVTPHHTPSTCLCHVSPCHYATSTLMPSQCHVISTFIKGRKLWFYVTGEMKKPIKGSSKDEDAFRIRLIEWDSNNHQILTWLRNTSIPSISNLLGNFDDFIWTNLILLNPPWDTPNDAMRYATRRDQMRFYQFLMALHDDYEPVCSQLLHQIPIPSLDAALNELVREETRLQNLTSSEQAQCLGYYVTSCTPSAKHGHTIETCYHRNRSTAAVTQGNTDQTPIAAVAPAHSGSTITLTTDQLEDIIAQALVRAGNASSSSALSVLPRRDRNLGSAVELGVLFEISSLVFLLVVSLLLPHLHLPYHFGILGSGMHHLPGYNS</sequence>